<dbReference type="GO" id="GO:0004156">
    <property type="term" value="F:dihydropteroate synthase activity"/>
    <property type="evidence" value="ECO:0007669"/>
    <property type="project" value="UniProtKB-EC"/>
</dbReference>
<accession>A0A150JJZ0</accession>
<evidence type="ECO:0000259" key="21">
    <source>
        <dbReference type="Pfam" id="PF08245"/>
    </source>
</evidence>
<dbReference type="SUPFAM" id="SSF53623">
    <property type="entry name" value="MurD-like peptide ligases, catalytic domain"/>
    <property type="match status" value="1"/>
</dbReference>
<evidence type="ECO:0000256" key="15">
    <source>
        <dbReference type="ARBA" id="ARBA00023268"/>
    </source>
</evidence>
<dbReference type="PANTHER" id="PTHR11136">
    <property type="entry name" value="FOLYLPOLYGLUTAMATE SYNTHASE-RELATED"/>
    <property type="match status" value="1"/>
</dbReference>
<accession>A0A150JD85</accession>
<evidence type="ECO:0000313" key="24">
    <source>
        <dbReference type="Proteomes" id="UP000092420"/>
    </source>
</evidence>
<dbReference type="Pfam" id="PF02875">
    <property type="entry name" value="Mur_ligase_C"/>
    <property type="match status" value="1"/>
</dbReference>
<keyword evidence="14" id="KW-0289">Folate biosynthesis</keyword>
<evidence type="ECO:0000256" key="8">
    <source>
        <dbReference type="ARBA" id="ARBA00013025"/>
    </source>
</evidence>
<keyword evidence="9" id="KW-0436">Ligase</keyword>
<dbReference type="EMBL" id="LNJB01000003">
    <property type="protein sequence ID" value="KYC55171.1"/>
    <property type="molecule type" value="Genomic_DNA"/>
</dbReference>
<dbReference type="PATRIC" id="fig|1706435.3.peg.464"/>
<evidence type="ECO:0000256" key="4">
    <source>
        <dbReference type="ARBA" id="ARBA00005150"/>
    </source>
</evidence>
<comment type="caution">
    <text evidence="22">The sequence shown here is derived from an EMBL/GenBank/DDBJ whole genome shotgun (WGS) entry which is preliminary data.</text>
</comment>
<comment type="pathway">
    <text evidence="4">Cofactor biosynthesis; tetrahydrofolylpolyglutamate biosynthesis.</text>
</comment>
<evidence type="ECO:0000256" key="18">
    <source>
        <dbReference type="ARBA" id="ARBA00060901"/>
    </source>
</evidence>
<dbReference type="EC" id="2.5.1.15" evidence="7"/>
<dbReference type="InterPro" id="IPR036615">
    <property type="entry name" value="Mur_ligase_C_dom_sf"/>
</dbReference>
<comment type="catalytic activity">
    <reaction evidence="1">
        <text>(7,8-dihydropterin-6-yl)methyl diphosphate + 4-aminobenzoate = 7,8-dihydropteroate + diphosphate</text>
        <dbReference type="Rhea" id="RHEA:19949"/>
        <dbReference type="ChEBI" id="CHEBI:17836"/>
        <dbReference type="ChEBI" id="CHEBI:17839"/>
        <dbReference type="ChEBI" id="CHEBI:33019"/>
        <dbReference type="ChEBI" id="CHEBI:72950"/>
        <dbReference type="EC" id="2.5.1.15"/>
    </reaction>
</comment>
<dbReference type="GO" id="GO:0046872">
    <property type="term" value="F:metal ion binding"/>
    <property type="evidence" value="ECO:0007669"/>
    <property type="project" value="UniProtKB-KW"/>
</dbReference>
<dbReference type="PATRIC" id="fig|1706433.3.peg.397"/>
<dbReference type="GO" id="GO:0005737">
    <property type="term" value="C:cytoplasm"/>
    <property type="evidence" value="ECO:0007669"/>
    <property type="project" value="TreeGrafter"/>
</dbReference>
<dbReference type="EMBL" id="LNJE01000004">
    <property type="protein sequence ID" value="KYC58194.1"/>
    <property type="molecule type" value="Genomic_DNA"/>
</dbReference>
<dbReference type="AlphaFoldDB" id="A0A150JJZ0"/>
<gene>
    <name evidence="22" type="ORF">AN188_00396</name>
    <name evidence="23" type="ORF">APG09_00473</name>
</gene>
<dbReference type="GO" id="GO:0008841">
    <property type="term" value="F:dihydrofolate synthase activity"/>
    <property type="evidence" value="ECO:0007669"/>
    <property type="project" value="TreeGrafter"/>
</dbReference>
<comment type="cofactor">
    <cofactor evidence="2">
        <name>Mg(2+)</name>
        <dbReference type="ChEBI" id="CHEBI:18420"/>
    </cofactor>
</comment>
<evidence type="ECO:0000256" key="16">
    <source>
        <dbReference type="ARBA" id="ARBA00047493"/>
    </source>
</evidence>
<dbReference type="GO" id="GO:0046656">
    <property type="term" value="P:folic acid biosynthetic process"/>
    <property type="evidence" value="ECO:0007669"/>
    <property type="project" value="UniProtKB-KW"/>
</dbReference>
<evidence type="ECO:0000256" key="9">
    <source>
        <dbReference type="ARBA" id="ARBA00022598"/>
    </source>
</evidence>
<dbReference type="InterPro" id="IPR013221">
    <property type="entry name" value="Mur_ligase_cen"/>
</dbReference>
<evidence type="ECO:0000256" key="19">
    <source>
        <dbReference type="ARBA" id="ARBA00068433"/>
    </source>
</evidence>
<dbReference type="NCBIfam" id="TIGR01499">
    <property type="entry name" value="folC"/>
    <property type="match status" value="1"/>
</dbReference>
<keyword evidence="12" id="KW-0067">ATP-binding</keyword>
<feature type="domain" description="Mur ligase central" evidence="21">
    <location>
        <begin position="51"/>
        <end position="277"/>
    </location>
</feature>
<evidence type="ECO:0000256" key="17">
    <source>
        <dbReference type="ARBA" id="ARBA00057011"/>
    </source>
</evidence>
<comment type="similarity">
    <text evidence="18">In the N-terminal section; belongs to the folylpolyglutamate synthase family.</text>
</comment>
<evidence type="ECO:0000256" key="3">
    <source>
        <dbReference type="ARBA" id="ARBA00004763"/>
    </source>
</evidence>
<sequence>MTVQNNFLESLKLIGSKPGLERLDSKLGLERIKFLLEKSTVDYEKIPVVHIAGTNGKGSVATFISKILGQSKYKVGFYVSPHLIDIYERIQIKDKNIPSKEFDKILSELKYYCEEAEKLKNIGSPTFFEILTAISIIYFARKKVDIIVSEVGLGGRLDATNILNGKAIAITNISYDHQDILGNTKEQILVEKAGIIKKDSKVSSCIDLELAPLLENICKEKSVPLYLFNRDFNAIQKKISFEGSVFDYHSNENLFKDIKIKMIGKHQITNAACAINLAESMISFGFKINEESIRKGLKKSVWPGRFQLLKKDPMILVDVAHNVAGVKTLSDTFNELISDSKTLLLVGISIDKDLEGILAELSKISKRIVLTTLPPRCASINSLESIAKKYFSEINSFEDPLNAFDYCMSNLKSGERLLITGSIYVAGYILKGRNLLGNRK</sequence>
<dbReference type="InterPro" id="IPR036565">
    <property type="entry name" value="Mur-like_cat_sf"/>
</dbReference>
<dbReference type="PANTHER" id="PTHR11136:SF0">
    <property type="entry name" value="DIHYDROFOLATE SYNTHETASE-RELATED"/>
    <property type="match status" value="1"/>
</dbReference>
<evidence type="ECO:0000256" key="6">
    <source>
        <dbReference type="ARBA" id="ARBA00009951"/>
    </source>
</evidence>
<dbReference type="InterPro" id="IPR001645">
    <property type="entry name" value="Folylpolyglutamate_synth"/>
</dbReference>
<evidence type="ECO:0000313" key="23">
    <source>
        <dbReference type="EMBL" id="KYC58194.1"/>
    </source>
</evidence>
<evidence type="ECO:0000256" key="14">
    <source>
        <dbReference type="ARBA" id="ARBA00022909"/>
    </source>
</evidence>
<keyword evidence="11" id="KW-0547">Nucleotide-binding</keyword>
<evidence type="ECO:0000256" key="1">
    <source>
        <dbReference type="ARBA" id="ARBA00000012"/>
    </source>
</evidence>
<organism evidence="22 24">
    <name type="scientific">Candidatus Methanofastidiosum methylothiophilum</name>
    <dbReference type="NCBI Taxonomy" id="1705564"/>
    <lineage>
        <taxon>Archaea</taxon>
        <taxon>Methanobacteriati</taxon>
        <taxon>Methanobacteriota</taxon>
        <taxon>Stenosarchaea group</taxon>
        <taxon>Candidatus Methanofastidiosia</taxon>
        <taxon>Candidatus Methanofastidiosales</taxon>
        <taxon>Candidatus Methanofastidiosaceae</taxon>
        <taxon>Candidatus Methanofastidiosum</taxon>
    </lineage>
</organism>
<evidence type="ECO:0000256" key="11">
    <source>
        <dbReference type="ARBA" id="ARBA00022741"/>
    </source>
</evidence>
<protein>
    <recommendedName>
        <fullName evidence="19">Probable bifunctional folylpolyglutamate synthase/dihydropteroate synthase</fullName>
        <ecNumber evidence="7">2.5.1.15</ecNumber>
        <ecNumber evidence="8">6.3.2.17</ecNumber>
    </recommendedName>
</protein>
<dbReference type="EC" id="6.3.2.17" evidence="8"/>
<dbReference type="GO" id="GO:0004326">
    <property type="term" value="F:tetrahydrofolylpolyglutamate synthase activity"/>
    <property type="evidence" value="ECO:0007669"/>
    <property type="project" value="UniProtKB-EC"/>
</dbReference>
<comment type="function">
    <text evidence="17">Can complement an H.volcanii mutant strain that is thymidine auxotroph because it lacks the two dihydrofolate reductase genes encoded by hdrA and hdrB.</text>
</comment>
<dbReference type="SUPFAM" id="SSF53244">
    <property type="entry name" value="MurD-like peptide ligases, peptide-binding domain"/>
    <property type="match status" value="1"/>
</dbReference>
<dbReference type="GO" id="GO:0005524">
    <property type="term" value="F:ATP binding"/>
    <property type="evidence" value="ECO:0007669"/>
    <property type="project" value="UniProtKB-KW"/>
</dbReference>
<evidence type="ECO:0000256" key="5">
    <source>
        <dbReference type="ARBA" id="ARBA00008276"/>
    </source>
</evidence>
<evidence type="ECO:0000256" key="10">
    <source>
        <dbReference type="ARBA" id="ARBA00022723"/>
    </source>
</evidence>
<dbReference type="Gene3D" id="3.40.1190.10">
    <property type="entry name" value="Mur-like, catalytic domain"/>
    <property type="match status" value="1"/>
</dbReference>
<dbReference type="PIRSF" id="PIRSF001563">
    <property type="entry name" value="Folylpolyglu_synth"/>
    <property type="match status" value="1"/>
</dbReference>
<dbReference type="InterPro" id="IPR018109">
    <property type="entry name" value="Folylpolyglutamate_synth_CS"/>
</dbReference>
<evidence type="ECO:0000313" key="22">
    <source>
        <dbReference type="EMBL" id="KYC55171.1"/>
    </source>
</evidence>
<accession>A0A150JMY3</accession>
<evidence type="ECO:0000256" key="7">
    <source>
        <dbReference type="ARBA" id="ARBA00012458"/>
    </source>
</evidence>
<proteinExistence type="inferred from homology"/>
<dbReference type="FunFam" id="3.40.1190.10:FF:000011">
    <property type="entry name" value="Folylpolyglutamate synthase/dihydrofolate synthase"/>
    <property type="match status" value="1"/>
</dbReference>
<evidence type="ECO:0000256" key="2">
    <source>
        <dbReference type="ARBA" id="ARBA00001946"/>
    </source>
</evidence>
<feature type="domain" description="Mur ligase C-terminal" evidence="20">
    <location>
        <begin position="304"/>
        <end position="422"/>
    </location>
</feature>
<dbReference type="Proteomes" id="UP000092420">
    <property type="component" value="Unassembled WGS sequence"/>
</dbReference>
<evidence type="ECO:0000256" key="12">
    <source>
        <dbReference type="ARBA" id="ARBA00022840"/>
    </source>
</evidence>
<evidence type="ECO:0000259" key="20">
    <source>
        <dbReference type="Pfam" id="PF02875"/>
    </source>
</evidence>
<keyword evidence="13" id="KW-0460">Magnesium</keyword>
<comment type="catalytic activity">
    <reaction evidence="16">
        <text>(6S)-5,6,7,8-tetrahydrofolyl-(gamma-L-Glu)(n) + L-glutamate + ATP = (6S)-5,6,7,8-tetrahydrofolyl-(gamma-L-Glu)(n+1) + ADP + phosphate + H(+)</text>
        <dbReference type="Rhea" id="RHEA:10580"/>
        <dbReference type="Rhea" id="RHEA-COMP:14738"/>
        <dbReference type="Rhea" id="RHEA-COMP:14740"/>
        <dbReference type="ChEBI" id="CHEBI:15378"/>
        <dbReference type="ChEBI" id="CHEBI:29985"/>
        <dbReference type="ChEBI" id="CHEBI:30616"/>
        <dbReference type="ChEBI" id="CHEBI:43474"/>
        <dbReference type="ChEBI" id="CHEBI:141005"/>
        <dbReference type="ChEBI" id="CHEBI:456216"/>
        <dbReference type="EC" id="6.3.2.17"/>
    </reaction>
</comment>
<dbReference type="Gene3D" id="3.90.190.20">
    <property type="entry name" value="Mur ligase, C-terminal domain"/>
    <property type="match status" value="1"/>
</dbReference>
<keyword evidence="15" id="KW-0511">Multifunctional enzyme</keyword>
<comment type="pathway">
    <text evidence="3">Cofactor biosynthesis; tetrahydrofolate biosynthesis; 7,8-dihydrofolate from 2-amino-4-hydroxy-6-hydroxymethyl-7,8-dihydropteridine diphosphate and 4-aminobenzoate: step 1/2.</text>
</comment>
<name>A0A150JJZ0_9EURY</name>
<keyword evidence="10" id="KW-0479">Metal-binding</keyword>
<reference evidence="22 24" key="1">
    <citation type="journal article" date="2016" name="ISME J.">
        <title>Chasing the elusive Euryarchaeota class WSA2: genomes reveal a uniquely fastidious methyl-reducing methanogen.</title>
        <authorList>
            <person name="Nobu M.K."/>
            <person name="Narihiro T."/>
            <person name="Kuroda K."/>
            <person name="Mei R."/>
            <person name="Liu W.T."/>
        </authorList>
    </citation>
    <scope>NUCLEOTIDE SEQUENCE [LARGE SCALE GENOMIC DNA]</scope>
    <source>
        <strain evidence="22">ADurb1013_Bin02101</strain>
        <strain evidence="23">ADurb1213_Bin02801</strain>
    </source>
</reference>
<dbReference type="PROSITE" id="PS01011">
    <property type="entry name" value="FOLYLPOLYGLU_SYNT_1"/>
    <property type="match status" value="1"/>
</dbReference>
<comment type="similarity">
    <text evidence="5">Belongs to the folylpolyglutamate synthase family.</text>
</comment>
<evidence type="ECO:0000256" key="13">
    <source>
        <dbReference type="ARBA" id="ARBA00022842"/>
    </source>
</evidence>
<comment type="similarity">
    <text evidence="6">In the C-terminal section; belongs to the DHPS family.</text>
</comment>
<dbReference type="InterPro" id="IPR004101">
    <property type="entry name" value="Mur_ligase_C"/>
</dbReference>
<dbReference type="Pfam" id="PF08245">
    <property type="entry name" value="Mur_ligase_M"/>
    <property type="match status" value="1"/>
</dbReference>